<dbReference type="PRINTS" id="PR00926">
    <property type="entry name" value="MITOCARRIER"/>
</dbReference>
<dbReference type="GO" id="GO:0055085">
    <property type="term" value="P:transmembrane transport"/>
    <property type="evidence" value="ECO:0007669"/>
    <property type="project" value="InterPro"/>
</dbReference>
<keyword evidence="9" id="KW-0999">Mitochondrion inner membrane</keyword>
<organism evidence="17 18">
    <name type="scientific">Verruconis gallopava</name>
    <dbReference type="NCBI Taxonomy" id="253628"/>
    <lineage>
        <taxon>Eukaryota</taxon>
        <taxon>Fungi</taxon>
        <taxon>Dikarya</taxon>
        <taxon>Ascomycota</taxon>
        <taxon>Pezizomycotina</taxon>
        <taxon>Dothideomycetes</taxon>
        <taxon>Pleosporomycetidae</taxon>
        <taxon>Venturiales</taxon>
        <taxon>Sympoventuriaceae</taxon>
        <taxon>Verruconis</taxon>
    </lineage>
</organism>
<feature type="domain" description="EF-hand" evidence="16">
    <location>
        <begin position="114"/>
        <end position="149"/>
    </location>
</feature>
<evidence type="ECO:0000256" key="15">
    <source>
        <dbReference type="RuleBase" id="RU000488"/>
    </source>
</evidence>
<evidence type="ECO:0000256" key="14">
    <source>
        <dbReference type="PROSITE-ProRule" id="PRU00282"/>
    </source>
</evidence>
<evidence type="ECO:0000256" key="4">
    <source>
        <dbReference type="ARBA" id="ARBA00021935"/>
    </source>
</evidence>
<dbReference type="CDD" id="cd15898">
    <property type="entry name" value="EFh_PI-PLC"/>
    <property type="match status" value="1"/>
</dbReference>
<evidence type="ECO:0000256" key="11">
    <source>
        <dbReference type="ARBA" id="ARBA00022989"/>
    </source>
</evidence>
<reference evidence="17 18" key="1">
    <citation type="submission" date="2015-01" db="EMBL/GenBank/DDBJ databases">
        <title>The Genome Sequence of Ochroconis gallopava CBS43764.</title>
        <authorList>
            <consortium name="The Broad Institute Genomics Platform"/>
            <person name="Cuomo C."/>
            <person name="de Hoog S."/>
            <person name="Gorbushina A."/>
            <person name="Stielow B."/>
            <person name="Teixiera M."/>
            <person name="Abouelleil A."/>
            <person name="Chapman S.B."/>
            <person name="Priest M."/>
            <person name="Young S.K."/>
            <person name="Wortman J."/>
            <person name="Nusbaum C."/>
            <person name="Birren B."/>
        </authorList>
    </citation>
    <scope>NUCLEOTIDE SEQUENCE [LARGE SCALE GENOMIC DNA]</scope>
    <source>
        <strain evidence="17 18">CBS 43764</strain>
    </source>
</reference>
<evidence type="ECO:0000256" key="1">
    <source>
        <dbReference type="ARBA" id="ARBA00002238"/>
    </source>
</evidence>
<evidence type="ECO:0000256" key="10">
    <source>
        <dbReference type="ARBA" id="ARBA00022837"/>
    </source>
</evidence>
<evidence type="ECO:0000256" key="8">
    <source>
        <dbReference type="ARBA" id="ARBA00022737"/>
    </source>
</evidence>
<dbReference type="PANTHER" id="PTHR24089">
    <property type="entry name" value="SOLUTE CARRIER FAMILY 25"/>
    <property type="match status" value="1"/>
</dbReference>
<keyword evidence="18" id="KW-1185">Reference proteome</keyword>
<feature type="repeat" description="Solcar" evidence="14">
    <location>
        <begin position="179"/>
        <end position="283"/>
    </location>
</feature>
<dbReference type="InterPro" id="IPR002067">
    <property type="entry name" value="MCP"/>
</dbReference>
<dbReference type="PROSITE" id="PS00018">
    <property type="entry name" value="EF_HAND_1"/>
    <property type="match status" value="2"/>
</dbReference>
<dbReference type="GO" id="GO:0005509">
    <property type="term" value="F:calcium ion binding"/>
    <property type="evidence" value="ECO:0007669"/>
    <property type="project" value="InterPro"/>
</dbReference>
<evidence type="ECO:0000256" key="9">
    <source>
        <dbReference type="ARBA" id="ARBA00022792"/>
    </source>
</evidence>
<accession>A0A0D2B645</accession>
<dbReference type="SUPFAM" id="SSF47473">
    <property type="entry name" value="EF-hand"/>
    <property type="match status" value="1"/>
</dbReference>
<keyword evidence="6 14" id="KW-0812">Transmembrane</keyword>
<dbReference type="HOGENOM" id="CLU_015166_2_2_1"/>
<dbReference type="RefSeq" id="XP_016216583.1">
    <property type="nucleotide sequence ID" value="XM_016355447.1"/>
</dbReference>
<name>A0A0D2B645_9PEZI</name>
<protein>
    <recommendedName>
        <fullName evidence="4">Mitochondrial thiamine pyrophosphate carrier 1</fullName>
    </recommendedName>
</protein>
<feature type="repeat" description="Solcar" evidence="14">
    <location>
        <begin position="399"/>
        <end position="488"/>
    </location>
</feature>
<dbReference type="VEuPathDB" id="FungiDB:PV09_02411"/>
<keyword evidence="7" id="KW-0479">Metal-binding</keyword>
<dbReference type="SMART" id="SM00054">
    <property type="entry name" value="EFh"/>
    <property type="match status" value="4"/>
</dbReference>
<dbReference type="PROSITE" id="PS50920">
    <property type="entry name" value="SOLCAR"/>
    <property type="match status" value="3"/>
</dbReference>
<dbReference type="EMBL" id="KN847534">
    <property type="protein sequence ID" value="KIW06714.1"/>
    <property type="molecule type" value="Genomic_DNA"/>
</dbReference>
<dbReference type="PROSITE" id="PS50222">
    <property type="entry name" value="EF_HAND_2"/>
    <property type="match status" value="3"/>
</dbReference>
<evidence type="ECO:0000256" key="13">
    <source>
        <dbReference type="ARBA" id="ARBA00023136"/>
    </source>
</evidence>
<evidence type="ECO:0000313" key="17">
    <source>
        <dbReference type="EMBL" id="KIW06714.1"/>
    </source>
</evidence>
<dbReference type="FunFam" id="1.50.40.10:FF:000016">
    <property type="entry name" value="Solute carrier family 25 member 23"/>
    <property type="match status" value="1"/>
</dbReference>
<keyword evidence="13 14" id="KW-0472">Membrane</keyword>
<dbReference type="SUPFAM" id="SSF103506">
    <property type="entry name" value="Mitochondrial carrier"/>
    <property type="match status" value="1"/>
</dbReference>
<dbReference type="InterPro" id="IPR018247">
    <property type="entry name" value="EF_Hand_1_Ca_BS"/>
</dbReference>
<evidence type="ECO:0000313" key="18">
    <source>
        <dbReference type="Proteomes" id="UP000053259"/>
    </source>
</evidence>
<evidence type="ECO:0000256" key="7">
    <source>
        <dbReference type="ARBA" id="ARBA00022723"/>
    </source>
</evidence>
<dbReference type="InterPro" id="IPR018108">
    <property type="entry name" value="MCP_transmembrane"/>
</dbReference>
<feature type="repeat" description="Solcar" evidence="14">
    <location>
        <begin position="292"/>
        <end position="381"/>
    </location>
</feature>
<dbReference type="Pfam" id="PF00153">
    <property type="entry name" value="Mito_carr"/>
    <property type="match status" value="3"/>
</dbReference>
<keyword evidence="10" id="KW-0106">Calcium</keyword>
<dbReference type="GO" id="GO:0005743">
    <property type="term" value="C:mitochondrial inner membrane"/>
    <property type="evidence" value="ECO:0007669"/>
    <property type="project" value="UniProtKB-SubCell"/>
</dbReference>
<evidence type="ECO:0000256" key="2">
    <source>
        <dbReference type="ARBA" id="ARBA00004448"/>
    </source>
</evidence>
<dbReference type="Gene3D" id="1.10.238.10">
    <property type="entry name" value="EF-hand"/>
    <property type="match status" value="2"/>
</dbReference>
<evidence type="ECO:0000256" key="3">
    <source>
        <dbReference type="ARBA" id="ARBA00006375"/>
    </source>
</evidence>
<evidence type="ECO:0000259" key="16">
    <source>
        <dbReference type="PROSITE" id="PS50222"/>
    </source>
</evidence>
<gene>
    <name evidence="17" type="ORF">PV09_02411</name>
</gene>
<keyword evidence="8" id="KW-0677">Repeat</keyword>
<sequence length="492" mass="54213">MLNGETANQFDARVESLWRKLDAAERGYLDLHGLKKGLKKMDHPLKYADSLLQDIFNTIDTNRDGRISYFEFHTFVRQTENELWELFKNIDRNKDGHLDKDELASAFSNSGVAVSKARLDRFFAEVDSNNDGSLSFEEWRDFLLFIPSTEPGLKEVISYFSASLKVNPEGDVLISDDLVQGLGYFVAGGISGIVSRTTTAPLDRLKVYLIAQTKNAEQTLNAAKSGAPLAALRGAWRTSANAMKDLWAAGGMRSLFAGNGINIVKVMPESAIKFGTFEAIKRVYGRLGVDKSSSSAQFVGGGVAGMVSQFAVYPLDTLKFRMQCETVANGLHGNALIIQTAQKMWRSNGIVAFYRGLPMGLIGIFPYAAIDMGTFEYLKRQIAVRNARKRGCHEDDAQPSSFTTACVGGFSGALGASVVYPLNLLRTRLQSQGTVLHPRTYSGIRDVFQQTIQGEGVRGLFKGLTPNLLKVVPAVSITWVVYENCKKQMNLH</sequence>
<evidence type="ECO:0000256" key="5">
    <source>
        <dbReference type="ARBA" id="ARBA00022448"/>
    </source>
</evidence>
<dbReference type="InterPro" id="IPR002048">
    <property type="entry name" value="EF_hand_dom"/>
</dbReference>
<evidence type="ECO:0000256" key="12">
    <source>
        <dbReference type="ARBA" id="ARBA00023128"/>
    </source>
</evidence>
<keyword evidence="5 15" id="KW-0813">Transport</keyword>
<comment type="subcellular location">
    <subcellularLocation>
        <location evidence="2">Mitochondrion inner membrane</location>
        <topology evidence="2">Multi-pass membrane protein</topology>
    </subcellularLocation>
</comment>
<dbReference type="Pfam" id="PF13499">
    <property type="entry name" value="EF-hand_7"/>
    <property type="match status" value="2"/>
</dbReference>
<feature type="domain" description="EF-hand" evidence="16">
    <location>
        <begin position="78"/>
        <end position="113"/>
    </location>
</feature>
<dbReference type="CDD" id="cd00051">
    <property type="entry name" value="EFh"/>
    <property type="match status" value="1"/>
</dbReference>
<dbReference type="GeneID" id="27310384"/>
<proteinExistence type="inferred from homology"/>
<comment type="function">
    <text evidence="1">Mitochondrial transporter that mediates uptake of thiamine pyrophosphate (ThPP) into mitochondria.</text>
</comment>
<comment type="similarity">
    <text evidence="3 15">Belongs to the mitochondrial carrier (TC 2.A.29) family.</text>
</comment>
<dbReference type="AlphaFoldDB" id="A0A0D2B645"/>
<evidence type="ECO:0000256" key="6">
    <source>
        <dbReference type="ARBA" id="ARBA00022692"/>
    </source>
</evidence>
<dbReference type="Proteomes" id="UP000053259">
    <property type="component" value="Unassembled WGS sequence"/>
</dbReference>
<dbReference type="Gene3D" id="1.50.40.10">
    <property type="entry name" value="Mitochondrial carrier domain"/>
    <property type="match status" value="1"/>
</dbReference>
<feature type="domain" description="EF-hand" evidence="16">
    <location>
        <begin position="47"/>
        <end position="77"/>
    </location>
</feature>
<keyword evidence="11" id="KW-1133">Transmembrane helix</keyword>
<dbReference type="OrthoDB" id="270584at2759"/>
<dbReference type="InterPro" id="IPR011992">
    <property type="entry name" value="EF-hand-dom_pair"/>
</dbReference>
<dbReference type="InterPro" id="IPR023395">
    <property type="entry name" value="MCP_dom_sf"/>
</dbReference>
<keyword evidence="12" id="KW-0496">Mitochondrion</keyword>